<dbReference type="KEGG" id="sct:SCAT_5612"/>
<dbReference type="HOGENOM" id="CLU_079860_3_1_11"/>
<organism evidence="1 2">
    <name type="scientific">Streptantibioticus cattleyicolor (strain ATCC 35852 / DSM 46488 / JCM 4925 / NBRC 14057 / NRRL 8057)</name>
    <name type="common">Streptomyces cattleya</name>
    <dbReference type="NCBI Taxonomy" id="1003195"/>
    <lineage>
        <taxon>Bacteria</taxon>
        <taxon>Bacillati</taxon>
        <taxon>Actinomycetota</taxon>
        <taxon>Actinomycetes</taxon>
        <taxon>Kitasatosporales</taxon>
        <taxon>Streptomycetaceae</taxon>
        <taxon>Streptantibioticus</taxon>
    </lineage>
</organism>
<dbReference type="eggNOG" id="COG5637">
    <property type="taxonomic scope" value="Bacteria"/>
</dbReference>
<protein>
    <submittedName>
        <fullName evidence="1">Cyclase/dehydrase</fullName>
    </submittedName>
</protein>
<dbReference type="SUPFAM" id="SSF55961">
    <property type="entry name" value="Bet v1-like"/>
    <property type="match status" value="1"/>
</dbReference>
<dbReference type="InterPro" id="IPR023393">
    <property type="entry name" value="START-like_dom_sf"/>
</dbReference>
<proteinExistence type="predicted"/>
<accession>F8JSS6</accession>
<keyword evidence="2" id="KW-1185">Reference proteome</keyword>
<dbReference type="OrthoDB" id="3695445at2"/>
<dbReference type="RefSeq" id="WP_014146314.1">
    <property type="nucleotide sequence ID" value="NC_016111.1"/>
</dbReference>
<name>F8JSS6_STREN</name>
<dbReference type="Proteomes" id="UP000007842">
    <property type="component" value="Chromosome"/>
</dbReference>
<accession>G8X1B4</accession>
<dbReference type="KEGG" id="scy:SCATT_56110"/>
<sequence length="143" mass="16128">MSVLEDQIEIGAAPEVVWDRLHEVSAYPQFVDGVRGARREGAHRARLDIEAGGRRRGCDAEFSDRGGGRVMMWHTTEGPDLEGAFSVRQLADGGTEVQVRVRYDPDRTREEFGGPRGFAQSDAIHEMVHRDLERLKALVERER</sequence>
<dbReference type="AlphaFoldDB" id="F8JSS6"/>
<dbReference type="EMBL" id="CP003219">
    <property type="protein sequence ID" value="AEW97982.1"/>
    <property type="molecule type" value="Genomic_DNA"/>
</dbReference>
<reference evidence="2" key="1">
    <citation type="submission" date="2011-12" db="EMBL/GenBank/DDBJ databases">
        <title>Complete genome sequence of Streptomyces cattleya strain DSM 46488.</title>
        <authorList>
            <person name="Ou H.-Y."/>
            <person name="Li P."/>
            <person name="Zhao C."/>
            <person name="O'Hagan D."/>
            <person name="Deng Z."/>
        </authorList>
    </citation>
    <scope>NUCLEOTIDE SEQUENCE [LARGE SCALE GENOMIC DNA]</scope>
    <source>
        <strain evidence="2">ATCC 35852 / DSM 46488 / JCM 4925 / NBRC 14057 / NRRL 8057</strain>
    </source>
</reference>
<dbReference type="PATRIC" id="fig|1003195.11.peg.7026"/>
<dbReference type="STRING" id="1003195.SCATT_56110"/>
<dbReference type="Pfam" id="PF10604">
    <property type="entry name" value="Polyketide_cyc2"/>
    <property type="match status" value="1"/>
</dbReference>
<dbReference type="InterPro" id="IPR019587">
    <property type="entry name" value="Polyketide_cyclase/dehydratase"/>
</dbReference>
<dbReference type="Gene3D" id="3.30.530.20">
    <property type="match status" value="1"/>
</dbReference>
<evidence type="ECO:0000313" key="2">
    <source>
        <dbReference type="Proteomes" id="UP000007842"/>
    </source>
</evidence>
<evidence type="ECO:0000313" key="1">
    <source>
        <dbReference type="EMBL" id="AEW97982.1"/>
    </source>
</evidence>
<gene>
    <name evidence="1" type="ordered locus">SCATT_56110</name>
</gene>